<evidence type="ECO:0000256" key="1">
    <source>
        <dbReference type="SAM" id="Phobius"/>
    </source>
</evidence>
<accession>A0A7U6GKT8</accession>
<evidence type="ECO:0000313" key="4">
    <source>
        <dbReference type="EMBL" id="BAO45423.1"/>
    </source>
</evidence>
<keyword evidence="1" id="KW-1133">Transmembrane helix</keyword>
<dbReference type="PANTHER" id="PTHR43767:SF10">
    <property type="entry name" value="SURFACTIN SYNTHASE SUBUNIT 1"/>
    <property type="match status" value="1"/>
</dbReference>
<evidence type="ECO:0000313" key="5">
    <source>
        <dbReference type="Proteomes" id="UP000031631"/>
    </source>
</evidence>
<dbReference type="InterPro" id="IPR042099">
    <property type="entry name" value="ANL_N_sf"/>
</dbReference>
<dbReference type="SUPFAM" id="SSF56801">
    <property type="entry name" value="Acetyl-CoA synthetase-like"/>
    <property type="match status" value="1"/>
</dbReference>
<dbReference type="InterPro" id="IPR045851">
    <property type="entry name" value="AMP-bd_C_sf"/>
</dbReference>
<dbReference type="Gene3D" id="3.30.300.30">
    <property type="match status" value="1"/>
</dbReference>
<dbReference type="OrthoDB" id="5296889at2"/>
<dbReference type="AlphaFoldDB" id="A0A7U6GKT8"/>
<proteinExistence type="predicted"/>
<keyword evidence="5" id="KW-1185">Reference proteome</keyword>
<dbReference type="InterPro" id="IPR020845">
    <property type="entry name" value="AMP-binding_CS"/>
</dbReference>
<keyword evidence="1" id="KW-0812">Transmembrane</keyword>
<dbReference type="Pfam" id="PF13193">
    <property type="entry name" value="AMP-binding_C"/>
    <property type="match status" value="1"/>
</dbReference>
<keyword evidence="4" id="KW-0436">Ligase</keyword>
<reference evidence="4 5" key="1">
    <citation type="journal article" date="2014" name="PLoS ONE">
        <title>Physiological and genomic features of a novel sulfur-oxidizing gammaproteobacterium belonging to a previously uncultivated symbiotic lineage isolated from a hydrothermal vent.</title>
        <authorList>
            <person name="Nunoura T."/>
            <person name="Takaki Y."/>
            <person name="Kazama H."/>
            <person name="Kakuta J."/>
            <person name="Shimamura S."/>
            <person name="Makita H."/>
            <person name="Hirai M."/>
            <person name="Miyazaki M."/>
            <person name="Takai K."/>
        </authorList>
    </citation>
    <scope>NUCLEOTIDE SEQUENCE [LARGE SCALE GENOMIC DNA]</scope>
    <source>
        <strain evidence="4 5">Hiromi1</strain>
    </source>
</reference>
<feature type="domain" description="AMP-dependent synthetase/ligase" evidence="2">
    <location>
        <begin position="15"/>
        <end position="377"/>
    </location>
</feature>
<evidence type="ECO:0000259" key="2">
    <source>
        <dbReference type="Pfam" id="PF00501"/>
    </source>
</evidence>
<feature type="transmembrane region" description="Helical" evidence="1">
    <location>
        <begin position="67"/>
        <end position="88"/>
    </location>
</feature>
<name>A0A7U6GKT8_9GAMM</name>
<keyword evidence="1" id="KW-0472">Membrane</keyword>
<dbReference type="InterPro" id="IPR025110">
    <property type="entry name" value="AMP-bd_C"/>
</dbReference>
<dbReference type="Gene3D" id="3.40.50.12780">
    <property type="entry name" value="N-terminal domain of ligase-like"/>
    <property type="match status" value="1"/>
</dbReference>
<dbReference type="Proteomes" id="UP000031631">
    <property type="component" value="Chromosome"/>
</dbReference>
<organism evidence="4 5">
    <name type="scientific">Thiolapillus brandeum</name>
    <dbReference type="NCBI Taxonomy" id="1076588"/>
    <lineage>
        <taxon>Bacteria</taxon>
        <taxon>Pseudomonadati</taxon>
        <taxon>Pseudomonadota</taxon>
        <taxon>Gammaproteobacteria</taxon>
        <taxon>Chromatiales</taxon>
        <taxon>Sedimenticolaceae</taxon>
        <taxon>Thiolapillus</taxon>
    </lineage>
</organism>
<dbReference type="PANTHER" id="PTHR43767">
    <property type="entry name" value="LONG-CHAIN-FATTY-ACID--COA LIGASE"/>
    <property type="match status" value="1"/>
</dbReference>
<dbReference type="RefSeq" id="WP_041069043.1">
    <property type="nucleotide sequence ID" value="NZ_AP012273.1"/>
</dbReference>
<dbReference type="InterPro" id="IPR000873">
    <property type="entry name" value="AMP-dep_synth/lig_dom"/>
</dbReference>
<dbReference type="KEGG" id="tbn:TBH_C2515"/>
<sequence>MEIQRPLRLMHESLFHSAQQYPGKPALVAEGEEITYQQLAHKVNCLAAFLQQQGLDRGDRCVIFMDNTLACAISIYAVLAAGGVFVVVNPQTKQGKLDYILRDCEATVLITDSHLRRVFRPILDENPFLRCVIASGDMQTLADAGAIGFADALEQSGELKDTGLIQKDLAALIYTSGSTGDPKGVMHTHLSMTFVLGSLIEYLRLSPEDRLLLMLPLAFDYGLYQLFMSVHLGATLVMERSFTYPAVIFERIREFEVTVFPAVPTIYAMLISMHHREPLSFPSVTRVTNTAAALPAGQVPALKEIFPNALIYKMYGLTECKRVSYLEPELIDLKPGSVGRAIPGTEVCILDEDGNPVAPGDTGILHVRGTHLMLGYWRSPELSDKVLVSASLPGEKLLRTGDWFSMDEDGDLYFKGRSDDIIKTRGEKVSPLEVENVVAMVAGVREVAVIGVPDDTLGQAVKCFVVPDRDSNLSMRDIRKVCVEQLENFMVPKYIEIVADLPRTSTGKISKKDLS</sequence>
<dbReference type="Pfam" id="PF00501">
    <property type="entry name" value="AMP-binding"/>
    <property type="match status" value="1"/>
</dbReference>
<feature type="domain" description="AMP-binding enzyme C-terminal" evidence="3">
    <location>
        <begin position="433"/>
        <end position="508"/>
    </location>
</feature>
<dbReference type="InterPro" id="IPR050237">
    <property type="entry name" value="ATP-dep_AMP-bd_enzyme"/>
</dbReference>
<dbReference type="EMBL" id="AP012273">
    <property type="protein sequence ID" value="BAO45423.1"/>
    <property type="molecule type" value="Genomic_DNA"/>
</dbReference>
<evidence type="ECO:0000259" key="3">
    <source>
        <dbReference type="Pfam" id="PF13193"/>
    </source>
</evidence>
<dbReference type="GO" id="GO:0016877">
    <property type="term" value="F:ligase activity, forming carbon-sulfur bonds"/>
    <property type="evidence" value="ECO:0007669"/>
    <property type="project" value="UniProtKB-ARBA"/>
</dbReference>
<dbReference type="PROSITE" id="PS00455">
    <property type="entry name" value="AMP_BINDING"/>
    <property type="match status" value="1"/>
</dbReference>
<protein>
    <submittedName>
        <fullName evidence="4">Acyl-CoA ligase, AMP-forming</fullName>
    </submittedName>
</protein>
<gene>
    <name evidence="4" type="ORF">TBH_C2515</name>
</gene>